<dbReference type="InterPro" id="IPR009056">
    <property type="entry name" value="Cyt_c-like_dom"/>
</dbReference>
<comment type="similarity">
    <text evidence="2">Belongs to the cytochrome ubiquinol oxidase subunit 1 family.</text>
</comment>
<keyword evidence="16" id="KW-1185">Reference proteome</keyword>
<feature type="transmembrane region" description="Helical" evidence="13">
    <location>
        <begin position="284"/>
        <end position="302"/>
    </location>
</feature>
<feature type="transmembrane region" description="Helical" evidence="13">
    <location>
        <begin position="177"/>
        <end position="203"/>
    </location>
</feature>
<keyword evidence="6 13" id="KW-0812">Transmembrane</keyword>
<keyword evidence="3" id="KW-0813">Transport</keyword>
<evidence type="ECO:0000256" key="8">
    <source>
        <dbReference type="ARBA" id="ARBA00022982"/>
    </source>
</evidence>
<accession>A0A1L3GPE3</accession>
<sequence>MNYPVWYLPTIGGGTLIALIAIGHVFVSHFAVGGGLLLALSERLARKRNDSNLLFFTKRFARLFVLLTLVYGSLTGVGIWFVISLVQPGGTSLLIHQFVFAWAAEWVFFLIEIVAISVYLYSFDRMPATIHQAVAWIYFGAAWCSLFIINGIITFMLTSGNWASNGSFWSAFFNPSFWPSLVFRTLLAVINAGLFALLFSAFSKDLNLRRQVVSYCNRLMLPALLATLPTAWWYLRSLPEPARDLVTAGSPTIVRALHGGAIGAILVLLVLLFSLFAPLRYRRSLAVLALASGLLLMGSFEWTREAARRPFVVQQTMFCNGMTPEQVPQLKEQGFLAKARWSQIHQATSDPATAGRELFKFQCYSCHTLDGFNNDLLQRTRPLSQAALAGYIDSLHQVRYFMPPFAGNNNERQVLAAFLTDGLFPSFDKSAETPKEVPPDRLLFEQNCTLCHTTKLVATRTADWSKVRIRNALDHLNRLHPAMPDYKGAPEEKDRLADYIYQLNRSAAQKPATGVTP</sequence>
<dbReference type="KEGG" id="pef:A7E78_08000"/>
<evidence type="ECO:0000256" key="12">
    <source>
        <dbReference type="PROSITE-ProRule" id="PRU00433"/>
    </source>
</evidence>
<keyword evidence="5 12" id="KW-0349">Heme</keyword>
<keyword evidence="10 12" id="KW-0408">Iron</keyword>
<feature type="transmembrane region" description="Helical" evidence="13">
    <location>
        <begin position="215"/>
        <end position="235"/>
    </location>
</feature>
<evidence type="ECO:0000256" key="6">
    <source>
        <dbReference type="ARBA" id="ARBA00022692"/>
    </source>
</evidence>
<name>A0A1L3GPE3_9BACT</name>
<feature type="transmembrane region" description="Helical" evidence="13">
    <location>
        <begin position="60"/>
        <end position="83"/>
    </location>
</feature>
<dbReference type="Gene3D" id="1.10.760.10">
    <property type="entry name" value="Cytochrome c-like domain"/>
    <property type="match status" value="1"/>
</dbReference>
<evidence type="ECO:0000256" key="2">
    <source>
        <dbReference type="ARBA" id="ARBA00009819"/>
    </source>
</evidence>
<feature type="transmembrane region" description="Helical" evidence="13">
    <location>
        <begin position="255"/>
        <end position="277"/>
    </location>
</feature>
<keyword evidence="4" id="KW-1003">Cell membrane</keyword>
<dbReference type="PROSITE" id="PS51007">
    <property type="entry name" value="CYTC"/>
    <property type="match status" value="1"/>
</dbReference>
<evidence type="ECO:0000256" key="1">
    <source>
        <dbReference type="ARBA" id="ARBA00004651"/>
    </source>
</evidence>
<feature type="transmembrane region" description="Helical" evidence="13">
    <location>
        <begin position="95"/>
        <end position="121"/>
    </location>
</feature>
<keyword evidence="7 12" id="KW-0479">Metal-binding</keyword>
<protein>
    <recommendedName>
        <fullName evidence="14">Cytochrome c domain-containing protein</fullName>
    </recommendedName>
</protein>
<feature type="transmembrane region" description="Helical" evidence="13">
    <location>
        <begin position="133"/>
        <end position="157"/>
    </location>
</feature>
<evidence type="ECO:0000256" key="3">
    <source>
        <dbReference type="ARBA" id="ARBA00022448"/>
    </source>
</evidence>
<dbReference type="InterPro" id="IPR036909">
    <property type="entry name" value="Cyt_c-like_dom_sf"/>
</dbReference>
<evidence type="ECO:0000259" key="14">
    <source>
        <dbReference type="PROSITE" id="PS51007"/>
    </source>
</evidence>
<keyword evidence="9 13" id="KW-1133">Transmembrane helix</keyword>
<evidence type="ECO:0000313" key="15">
    <source>
        <dbReference type="EMBL" id="APG27784.1"/>
    </source>
</evidence>
<reference evidence="15 16" key="1">
    <citation type="journal article" date="2017" name="Genome Announc.">
        <title>Complete Genome Sequences of Two Acetylene-Fermenting Pelobacter acetylenicus Strains.</title>
        <authorList>
            <person name="Sutton J.M."/>
            <person name="Baesman S.M."/>
            <person name="Fierst J.L."/>
            <person name="Poret-Peterson A.T."/>
            <person name="Oremland R.S."/>
            <person name="Dunlap D.S."/>
            <person name="Akob D.M."/>
        </authorList>
    </citation>
    <scope>NUCLEOTIDE SEQUENCE [LARGE SCALE GENOMIC DNA]</scope>
    <source>
        <strain evidence="15 16">SFB93</strain>
    </source>
</reference>
<evidence type="ECO:0000313" key="16">
    <source>
        <dbReference type="Proteomes" id="UP000182517"/>
    </source>
</evidence>
<organism evidence="15 16">
    <name type="scientific">Syntrophotalea acetylenivorans</name>
    <dbReference type="NCBI Taxonomy" id="1842532"/>
    <lineage>
        <taxon>Bacteria</taxon>
        <taxon>Pseudomonadati</taxon>
        <taxon>Thermodesulfobacteriota</taxon>
        <taxon>Desulfuromonadia</taxon>
        <taxon>Desulfuromonadales</taxon>
        <taxon>Syntrophotaleaceae</taxon>
        <taxon>Syntrophotalea</taxon>
    </lineage>
</organism>
<feature type="domain" description="Cytochrome c" evidence="14">
    <location>
        <begin position="350"/>
        <end position="504"/>
    </location>
</feature>
<feature type="transmembrane region" description="Helical" evidence="13">
    <location>
        <begin position="6"/>
        <end position="39"/>
    </location>
</feature>
<dbReference type="GO" id="GO:0020037">
    <property type="term" value="F:heme binding"/>
    <property type="evidence" value="ECO:0007669"/>
    <property type="project" value="InterPro"/>
</dbReference>
<dbReference type="GO" id="GO:0070069">
    <property type="term" value="C:cytochrome complex"/>
    <property type="evidence" value="ECO:0007669"/>
    <property type="project" value="InterPro"/>
</dbReference>
<dbReference type="EMBL" id="CP015519">
    <property type="protein sequence ID" value="APG27784.1"/>
    <property type="molecule type" value="Genomic_DNA"/>
</dbReference>
<dbReference type="RefSeq" id="WP_072283749.1">
    <property type="nucleotide sequence ID" value="NZ_CP015519.1"/>
</dbReference>
<evidence type="ECO:0000256" key="9">
    <source>
        <dbReference type="ARBA" id="ARBA00022989"/>
    </source>
</evidence>
<gene>
    <name evidence="15" type="ORF">A7E78_08000</name>
</gene>
<dbReference type="Pfam" id="PF13442">
    <property type="entry name" value="Cytochrome_CBB3"/>
    <property type="match status" value="2"/>
</dbReference>
<evidence type="ECO:0000256" key="10">
    <source>
        <dbReference type="ARBA" id="ARBA00023004"/>
    </source>
</evidence>
<keyword evidence="8" id="KW-0249">Electron transport</keyword>
<evidence type="ECO:0000256" key="7">
    <source>
        <dbReference type="ARBA" id="ARBA00022723"/>
    </source>
</evidence>
<dbReference type="AlphaFoldDB" id="A0A1L3GPE3"/>
<dbReference type="GO" id="GO:0046872">
    <property type="term" value="F:metal ion binding"/>
    <property type="evidence" value="ECO:0007669"/>
    <property type="project" value="UniProtKB-KW"/>
</dbReference>
<proteinExistence type="inferred from homology"/>
<dbReference type="OrthoDB" id="9795893at2"/>
<evidence type="ECO:0000256" key="4">
    <source>
        <dbReference type="ARBA" id="ARBA00022475"/>
    </source>
</evidence>
<dbReference type="GO" id="GO:0005886">
    <property type="term" value="C:plasma membrane"/>
    <property type="evidence" value="ECO:0007669"/>
    <property type="project" value="UniProtKB-SubCell"/>
</dbReference>
<dbReference type="GO" id="GO:0009055">
    <property type="term" value="F:electron transfer activity"/>
    <property type="evidence" value="ECO:0007669"/>
    <property type="project" value="InterPro"/>
</dbReference>
<evidence type="ECO:0000256" key="11">
    <source>
        <dbReference type="ARBA" id="ARBA00023136"/>
    </source>
</evidence>
<dbReference type="InterPro" id="IPR002585">
    <property type="entry name" value="Cyt-d_ubiquinol_oxidase_su_1"/>
</dbReference>
<keyword evidence="11 13" id="KW-0472">Membrane</keyword>
<comment type="subcellular location">
    <subcellularLocation>
        <location evidence="1">Cell membrane</location>
        <topology evidence="1">Multi-pass membrane protein</topology>
    </subcellularLocation>
</comment>
<dbReference type="SUPFAM" id="SSF46626">
    <property type="entry name" value="Cytochrome c"/>
    <property type="match status" value="2"/>
</dbReference>
<evidence type="ECO:0000256" key="5">
    <source>
        <dbReference type="ARBA" id="ARBA00022617"/>
    </source>
</evidence>
<dbReference type="Proteomes" id="UP000182517">
    <property type="component" value="Chromosome"/>
</dbReference>
<dbReference type="STRING" id="1842532.A7E78_08000"/>
<dbReference type="GO" id="GO:0019646">
    <property type="term" value="P:aerobic electron transport chain"/>
    <property type="evidence" value="ECO:0007669"/>
    <property type="project" value="InterPro"/>
</dbReference>
<dbReference type="Pfam" id="PF01654">
    <property type="entry name" value="Cyt_bd_oxida_I"/>
    <property type="match status" value="1"/>
</dbReference>
<evidence type="ECO:0000256" key="13">
    <source>
        <dbReference type="SAM" id="Phobius"/>
    </source>
</evidence>